<dbReference type="GO" id="GO:0005886">
    <property type="term" value="C:plasma membrane"/>
    <property type="evidence" value="ECO:0007669"/>
    <property type="project" value="UniProtKB-SubCell"/>
</dbReference>
<evidence type="ECO:0000256" key="1">
    <source>
        <dbReference type="ARBA" id="ARBA00004651"/>
    </source>
</evidence>
<dbReference type="Pfam" id="PF00005">
    <property type="entry name" value="ABC_tran"/>
    <property type="match status" value="1"/>
</dbReference>
<dbReference type="SMART" id="SM00382">
    <property type="entry name" value="AAA"/>
    <property type="match status" value="1"/>
</dbReference>
<evidence type="ECO:0000256" key="3">
    <source>
        <dbReference type="ARBA" id="ARBA00022475"/>
    </source>
</evidence>
<evidence type="ECO:0000256" key="8">
    <source>
        <dbReference type="ARBA" id="ARBA00023136"/>
    </source>
</evidence>
<feature type="transmembrane region" description="Helical" evidence="9">
    <location>
        <begin position="157"/>
        <end position="174"/>
    </location>
</feature>
<feature type="transmembrane region" description="Helical" evidence="9">
    <location>
        <begin position="55"/>
        <end position="77"/>
    </location>
</feature>
<dbReference type="InterPro" id="IPR003439">
    <property type="entry name" value="ABC_transporter-like_ATP-bd"/>
</dbReference>
<dbReference type="AlphaFoldDB" id="A0A7W5C4D1"/>
<name>A0A7W5C4D1_9BACL</name>
<keyword evidence="13" id="KW-1185">Reference proteome</keyword>
<keyword evidence="7 9" id="KW-1133">Transmembrane helix</keyword>
<evidence type="ECO:0000313" key="13">
    <source>
        <dbReference type="Proteomes" id="UP000518605"/>
    </source>
</evidence>
<evidence type="ECO:0000256" key="6">
    <source>
        <dbReference type="ARBA" id="ARBA00022840"/>
    </source>
</evidence>
<gene>
    <name evidence="12" type="ORF">FHS16_000559</name>
</gene>
<evidence type="ECO:0000256" key="4">
    <source>
        <dbReference type="ARBA" id="ARBA00022692"/>
    </source>
</evidence>
<evidence type="ECO:0000259" key="10">
    <source>
        <dbReference type="PROSITE" id="PS50893"/>
    </source>
</evidence>
<keyword evidence="5" id="KW-0547">Nucleotide-binding</keyword>
<dbReference type="InterPro" id="IPR027417">
    <property type="entry name" value="P-loop_NTPase"/>
</dbReference>
<accession>A0A7W5C4D1</accession>
<dbReference type="GO" id="GO:0016887">
    <property type="term" value="F:ATP hydrolysis activity"/>
    <property type="evidence" value="ECO:0007669"/>
    <property type="project" value="InterPro"/>
</dbReference>
<dbReference type="PROSITE" id="PS50893">
    <property type="entry name" value="ABC_TRANSPORTER_2"/>
    <property type="match status" value="1"/>
</dbReference>
<evidence type="ECO:0000256" key="5">
    <source>
        <dbReference type="ARBA" id="ARBA00022741"/>
    </source>
</evidence>
<dbReference type="Gene3D" id="1.20.1560.10">
    <property type="entry name" value="ABC transporter type 1, transmembrane domain"/>
    <property type="match status" value="1"/>
</dbReference>
<dbReference type="RefSeq" id="WP_183558584.1">
    <property type="nucleotide sequence ID" value="NZ_CBCSLB010000004.1"/>
</dbReference>
<dbReference type="FunFam" id="3.40.50.300:FF:000221">
    <property type="entry name" value="Multidrug ABC transporter ATP-binding protein"/>
    <property type="match status" value="1"/>
</dbReference>
<dbReference type="InterPro" id="IPR011527">
    <property type="entry name" value="ABC1_TM_dom"/>
</dbReference>
<dbReference type="SUPFAM" id="SSF52540">
    <property type="entry name" value="P-loop containing nucleoside triphosphate hydrolases"/>
    <property type="match status" value="1"/>
</dbReference>
<dbReference type="InterPro" id="IPR036640">
    <property type="entry name" value="ABC1_TM_sf"/>
</dbReference>
<feature type="transmembrane region" description="Helical" evidence="9">
    <location>
        <begin position="133"/>
        <end position="151"/>
    </location>
</feature>
<dbReference type="GO" id="GO:0005524">
    <property type="term" value="F:ATP binding"/>
    <property type="evidence" value="ECO:0007669"/>
    <property type="project" value="UniProtKB-KW"/>
</dbReference>
<protein>
    <submittedName>
        <fullName evidence="12">ATP-binding cassette subfamily B protein</fullName>
    </submittedName>
</protein>
<organism evidence="12 13">
    <name type="scientific">Paenibacillus endophyticus</name>
    <dbReference type="NCBI Taxonomy" id="1294268"/>
    <lineage>
        <taxon>Bacteria</taxon>
        <taxon>Bacillati</taxon>
        <taxon>Bacillota</taxon>
        <taxon>Bacilli</taxon>
        <taxon>Bacillales</taxon>
        <taxon>Paenibacillaceae</taxon>
        <taxon>Paenibacillus</taxon>
    </lineage>
</organism>
<evidence type="ECO:0000256" key="2">
    <source>
        <dbReference type="ARBA" id="ARBA00022448"/>
    </source>
</evidence>
<evidence type="ECO:0000256" key="7">
    <source>
        <dbReference type="ARBA" id="ARBA00022989"/>
    </source>
</evidence>
<dbReference type="EMBL" id="JACHXW010000002">
    <property type="protein sequence ID" value="MBB3150525.1"/>
    <property type="molecule type" value="Genomic_DNA"/>
</dbReference>
<dbReference type="Pfam" id="PF00664">
    <property type="entry name" value="ABC_membrane"/>
    <property type="match status" value="1"/>
</dbReference>
<dbReference type="InterPro" id="IPR017871">
    <property type="entry name" value="ABC_transporter-like_CS"/>
</dbReference>
<dbReference type="Gene3D" id="3.40.50.300">
    <property type="entry name" value="P-loop containing nucleotide triphosphate hydrolases"/>
    <property type="match status" value="1"/>
</dbReference>
<dbReference type="CDD" id="cd18548">
    <property type="entry name" value="ABC_6TM_Tm287_like"/>
    <property type="match status" value="1"/>
</dbReference>
<dbReference type="InterPro" id="IPR039421">
    <property type="entry name" value="Type_1_exporter"/>
</dbReference>
<keyword evidence="2" id="KW-0813">Transport</keyword>
<feature type="domain" description="ABC transmembrane type-1" evidence="11">
    <location>
        <begin position="17"/>
        <end position="298"/>
    </location>
</feature>
<dbReference type="PANTHER" id="PTHR43394">
    <property type="entry name" value="ATP-DEPENDENT PERMEASE MDL1, MITOCHONDRIAL"/>
    <property type="match status" value="1"/>
</dbReference>
<dbReference type="Proteomes" id="UP000518605">
    <property type="component" value="Unassembled WGS sequence"/>
</dbReference>
<evidence type="ECO:0000259" key="11">
    <source>
        <dbReference type="PROSITE" id="PS50929"/>
    </source>
</evidence>
<feature type="domain" description="ABC transporter" evidence="10">
    <location>
        <begin position="333"/>
        <end position="566"/>
    </location>
</feature>
<keyword evidence="4 9" id="KW-0812">Transmembrane</keyword>
<comment type="subcellular location">
    <subcellularLocation>
        <location evidence="1">Cell membrane</location>
        <topology evidence="1">Multi-pass membrane protein</topology>
    </subcellularLocation>
</comment>
<keyword evidence="8 9" id="KW-0472">Membrane</keyword>
<feature type="transmembrane region" description="Helical" evidence="9">
    <location>
        <begin position="238"/>
        <end position="258"/>
    </location>
</feature>
<evidence type="ECO:0000313" key="12">
    <source>
        <dbReference type="EMBL" id="MBB3150525.1"/>
    </source>
</evidence>
<feature type="transmembrane region" description="Helical" evidence="9">
    <location>
        <begin position="278"/>
        <end position="296"/>
    </location>
</feature>
<proteinExistence type="predicted"/>
<dbReference type="PROSITE" id="PS50929">
    <property type="entry name" value="ABC_TM1F"/>
    <property type="match status" value="1"/>
</dbReference>
<dbReference type="SUPFAM" id="SSF90123">
    <property type="entry name" value="ABC transporter transmembrane region"/>
    <property type="match status" value="1"/>
</dbReference>
<keyword evidence="6 12" id="KW-0067">ATP-binding</keyword>
<comment type="caution">
    <text evidence="12">The sequence shown here is derived from an EMBL/GenBank/DDBJ whole genome shotgun (WGS) entry which is preliminary data.</text>
</comment>
<dbReference type="InterPro" id="IPR003593">
    <property type="entry name" value="AAA+_ATPase"/>
</dbReference>
<sequence>MLNMFAYLKKYRFAAYVALLLMIVELMVELLQPFIISKIIDDGIGSDNLTVVLKWGGFLIVCSIIAFAAGILSSFYASHVSQSFGFDLRERLYEKVQSFSFANFNRFPESSLITRLTNDVTQLQNTVFMGLRIMLRAPLLVIGSIVMAFVVQPKLAFWLAAVIPFLGIFLLWVLKKGEKLFRSVQQQLDAVNGVMQQNLIGMRIIRVFVRMKHESARFSRSSEQLMSRTVAALRLTEITMPIVLLFMNASVMAVLWFGRIELDTNGATVGEVIAIVNYATRTTAALSIMSMIVVNFSRARASAQRMEEVMVTELDLTDSQHSDESLELRAGHVSFDNVSFHYPEADEYVLRSISFTVKPGETIAIMGATGSGKSSLLQLIPRLYDVQSGKISVDGSDNRMMKLGQLRRQIGYVPQEIMLFTGSVEENIRWGKENATRDEIIEAAKLAQIHETIMKLPEQYDTIVGQKGVNLSGGQKQRLTIARALVRKPVVLLLDDSTSALDVKTEAALLQALKLVKCTTFLITQKISSTVLADSILLLDEGQLLAQGKHEQLIEQSSLYQKIYESQFGKEGVSRA</sequence>
<dbReference type="PANTHER" id="PTHR43394:SF1">
    <property type="entry name" value="ATP-BINDING CASSETTE SUB-FAMILY B MEMBER 10, MITOCHONDRIAL"/>
    <property type="match status" value="1"/>
</dbReference>
<feature type="transmembrane region" description="Helical" evidence="9">
    <location>
        <begin position="12"/>
        <end position="35"/>
    </location>
</feature>
<dbReference type="GO" id="GO:0015421">
    <property type="term" value="F:ABC-type oligopeptide transporter activity"/>
    <property type="evidence" value="ECO:0007669"/>
    <property type="project" value="TreeGrafter"/>
</dbReference>
<evidence type="ECO:0000256" key="9">
    <source>
        <dbReference type="SAM" id="Phobius"/>
    </source>
</evidence>
<keyword evidence="3" id="KW-1003">Cell membrane</keyword>
<dbReference type="PROSITE" id="PS00211">
    <property type="entry name" value="ABC_TRANSPORTER_1"/>
    <property type="match status" value="1"/>
</dbReference>
<reference evidence="12 13" key="1">
    <citation type="submission" date="2020-08" db="EMBL/GenBank/DDBJ databases">
        <title>Genomic Encyclopedia of Type Strains, Phase III (KMG-III): the genomes of soil and plant-associated and newly described type strains.</title>
        <authorList>
            <person name="Whitman W."/>
        </authorList>
    </citation>
    <scope>NUCLEOTIDE SEQUENCE [LARGE SCALE GENOMIC DNA]</scope>
    <source>
        <strain evidence="12 13">CECT 8234</strain>
    </source>
</reference>